<accession>A0A644TAB7</accession>
<dbReference type="Gene3D" id="3.30.1510.10">
    <property type="entry name" value="Domain 2, N(10)-formyltetrahydrofolate synthetase"/>
    <property type="match status" value="1"/>
</dbReference>
<dbReference type="InterPro" id="IPR027417">
    <property type="entry name" value="P-loop_NTPase"/>
</dbReference>
<name>A0A644TAB7_9ZZZZ</name>
<organism evidence="7">
    <name type="scientific">bioreactor metagenome</name>
    <dbReference type="NCBI Taxonomy" id="1076179"/>
    <lineage>
        <taxon>unclassified sequences</taxon>
        <taxon>metagenomes</taxon>
        <taxon>ecological metagenomes</taxon>
    </lineage>
</organism>
<dbReference type="HAMAP" id="MF_01543">
    <property type="entry name" value="FTHFS"/>
    <property type="match status" value="1"/>
</dbReference>
<dbReference type="FunFam" id="3.30.1510.10:FF:000001">
    <property type="entry name" value="Formate--tetrahydrofolate ligase"/>
    <property type="match status" value="1"/>
</dbReference>
<dbReference type="Pfam" id="PF01268">
    <property type="entry name" value="FTHFS"/>
    <property type="match status" value="1"/>
</dbReference>
<proteinExistence type="inferred from homology"/>
<gene>
    <name evidence="7" type="primary">fhs_3</name>
    <name evidence="7" type="ORF">SDC9_09064</name>
</gene>
<dbReference type="EC" id="6.3.4.3" evidence="2"/>
<dbReference type="InterPro" id="IPR020628">
    <property type="entry name" value="Formate_THF_ligase_CS"/>
</dbReference>
<dbReference type="GO" id="GO:0004329">
    <property type="term" value="F:formate-tetrahydrofolate ligase activity"/>
    <property type="evidence" value="ECO:0007669"/>
    <property type="project" value="UniProtKB-EC"/>
</dbReference>
<dbReference type="CDD" id="cd00477">
    <property type="entry name" value="FTHFS"/>
    <property type="match status" value="1"/>
</dbReference>
<dbReference type="GO" id="GO:0035999">
    <property type="term" value="P:tetrahydrofolate interconversion"/>
    <property type="evidence" value="ECO:0007669"/>
    <property type="project" value="UniProtKB-UniPathway"/>
</dbReference>
<dbReference type="SUPFAM" id="SSF52540">
    <property type="entry name" value="P-loop containing nucleoside triphosphate hydrolases"/>
    <property type="match status" value="1"/>
</dbReference>
<dbReference type="UniPathway" id="UPA00193"/>
<reference evidence="7" key="1">
    <citation type="submission" date="2019-08" db="EMBL/GenBank/DDBJ databases">
        <authorList>
            <person name="Kucharzyk K."/>
            <person name="Murdoch R.W."/>
            <person name="Higgins S."/>
            <person name="Loffler F."/>
        </authorList>
    </citation>
    <scope>NUCLEOTIDE SEQUENCE</scope>
</reference>
<evidence type="ECO:0000256" key="4">
    <source>
        <dbReference type="ARBA" id="ARBA00022598"/>
    </source>
</evidence>
<dbReference type="PROSITE" id="PS00721">
    <property type="entry name" value="FTHFS_1"/>
    <property type="match status" value="1"/>
</dbReference>
<evidence type="ECO:0000313" key="7">
    <source>
        <dbReference type="EMBL" id="MPL63437.1"/>
    </source>
</evidence>
<dbReference type="PROSITE" id="PS00722">
    <property type="entry name" value="FTHFS_2"/>
    <property type="match status" value="1"/>
</dbReference>
<evidence type="ECO:0000256" key="3">
    <source>
        <dbReference type="ARBA" id="ARBA00022563"/>
    </source>
</evidence>
<sequence length="555" mass="59341">MKSDVEIAQETVMSPVADIAATLGIPADELELYGNYKAKISLKTWERVKNKPNAKLVLVTAINPTPAGEGKTTTTVGLGDALSRLGKKAAIALREPSLGPCFGIKGGAAGGGYAQVIPMEDINLHFTGDFHAITTAHNLLAAILDNHIHQGNELNIDPRRITWRRVLDMNERALRNIICGLGGKINGVPRESGFDITVASEMMAILCLASDLEDMKERIGRIIVGYTYDNKPVTAADLNVTGALTLLFKDAIKPNLVQTLEKTPALIHGGPFANIAHGCNSVMATKFSLKLADVVVTEAGFGADLGAEKFLDIKCRFAGIRPDAVVIVATVRALKMHGGVPKTQLMGENMDALERGLANLTKHIENMQKFGLPAVVAINAFPTDTPKELAFVAEKCQVLGAEVALSEVWAKGGAGGLELAEKVLKAVETDSDFKFIYDEKSPIKEKIAAIAQEIYGADDVNYTVAAEKAIQEMTANGFDKTPVCMAKTQYSLSDDMGKVGRPRGFTITVRELRVAAGAGFIVALTGDIMTMPGLPKRPAAERMDIDNSGKITGLF</sequence>
<dbReference type="GO" id="GO:0005524">
    <property type="term" value="F:ATP binding"/>
    <property type="evidence" value="ECO:0007669"/>
    <property type="project" value="UniProtKB-KW"/>
</dbReference>
<dbReference type="NCBIfam" id="NF010030">
    <property type="entry name" value="PRK13505.1"/>
    <property type="match status" value="1"/>
</dbReference>
<protein>
    <recommendedName>
        <fullName evidence="2">formate--tetrahydrofolate ligase</fullName>
        <ecNumber evidence="2">6.3.4.3</ecNumber>
    </recommendedName>
</protein>
<dbReference type="FunFam" id="3.10.410.10:FF:000001">
    <property type="entry name" value="Putative formate--tetrahydrofolate ligase"/>
    <property type="match status" value="1"/>
</dbReference>
<keyword evidence="3" id="KW-0554">One-carbon metabolism</keyword>
<keyword evidence="4 7" id="KW-0436">Ligase</keyword>
<comment type="pathway">
    <text evidence="1">One-carbon metabolism; tetrahydrofolate interconversion.</text>
</comment>
<dbReference type="Gene3D" id="3.40.50.300">
    <property type="entry name" value="P-loop containing nucleotide triphosphate hydrolases"/>
    <property type="match status" value="1"/>
</dbReference>
<dbReference type="Gene3D" id="3.10.410.10">
    <property type="entry name" value="Formyltetrahydrofolate synthetase, domain 3"/>
    <property type="match status" value="1"/>
</dbReference>
<dbReference type="EMBL" id="VSSQ01000021">
    <property type="protein sequence ID" value="MPL63437.1"/>
    <property type="molecule type" value="Genomic_DNA"/>
</dbReference>
<evidence type="ECO:0000256" key="5">
    <source>
        <dbReference type="ARBA" id="ARBA00022741"/>
    </source>
</evidence>
<keyword evidence="6" id="KW-0067">ATP-binding</keyword>
<evidence type="ECO:0000256" key="2">
    <source>
        <dbReference type="ARBA" id="ARBA00012295"/>
    </source>
</evidence>
<evidence type="ECO:0000256" key="6">
    <source>
        <dbReference type="ARBA" id="ARBA00022840"/>
    </source>
</evidence>
<keyword evidence="5" id="KW-0547">Nucleotide-binding</keyword>
<dbReference type="InterPro" id="IPR000559">
    <property type="entry name" value="Formate_THF_ligase"/>
</dbReference>
<evidence type="ECO:0000256" key="1">
    <source>
        <dbReference type="ARBA" id="ARBA00004777"/>
    </source>
</evidence>
<dbReference type="AlphaFoldDB" id="A0A644TAB7"/>
<comment type="caution">
    <text evidence="7">The sequence shown here is derived from an EMBL/GenBank/DDBJ whole genome shotgun (WGS) entry which is preliminary data.</text>
</comment>